<proteinExistence type="predicted"/>
<evidence type="ECO:0000313" key="1">
    <source>
        <dbReference type="EMBL" id="KVH96731.1"/>
    </source>
</evidence>
<keyword evidence="2" id="KW-1185">Reference proteome</keyword>
<dbReference type="PANTHER" id="PTHR47718">
    <property type="entry name" value="OS01G0519700 PROTEIN"/>
    <property type="match status" value="1"/>
</dbReference>
<evidence type="ECO:0000313" key="2">
    <source>
        <dbReference type="Proteomes" id="UP000243975"/>
    </source>
</evidence>
<dbReference type="Proteomes" id="UP000243975">
    <property type="component" value="Unassembled WGS sequence"/>
</dbReference>
<reference evidence="1 2" key="1">
    <citation type="journal article" date="2016" name="Sci. Rep.">
        <title>The genome sequence of the outbreeding globe artichoke constructed de novo incorporating a phase-aware low-pass sequencing strategy of F1 progeny.</title>
        <authorList>
            <person name="Scaglione D."/>
            <person name="Reyes-Chin-Wo S."/>
            <person name="Acquadro A."/>
            <person name="Froenicke L."/>
            <person name="Portis E."/>
            <person name="Beitel C."/>
            <person name="Tirone M."/>
            <person name="Mauro R."/>
            <person name="Lo Monaco A."/>
            <person name="Mauromicale G."/>
            <person name="Faccioli P."/>
            <person name="Cattivelli L."/>
            <person name="Rieseberg L."/>
            <person name="Michelmore R."/>
            <person name="Lanteri S."/>
        </authorList>
    </citation>
    <scope>NUCLEOTIDE SEQUENCE [LARGE SCALE GENOMIC DNA]</scope>
    <source>
        <strain evidence="1">2C</strain>
    </source>
</reference>
<dbReference type="AlphaFoldDB" id="A0A124SDE7"/>
<gene>
    <name evidence="1" type="ORF">Ccrd_001178</name>
</gene>
<dbReference type="Gramene" id="KVH96731">
    <property type="protein sequence ID" value="KVH96731"/>
    <property type="gene ID" value="Ccrd_001178"/>
</dbReference>
<accession>A0A124SDE7</accession>
<feature type="non-terminal residue" evidence="1">
    <location>
        <position position="1"/>
    </location>
</feature>
<evidence type="ECO:0008006" key="3">
    <source>
        <dbReference type="Google" id="ProtNLM"/>
    </source>
</evidence>
<dbReference type="EMBL" id="LEKV01004237">
    <property type="protein sequence ID" value="KVH96731.1"/>
    <property type="molecule type" value="Genomic_DNA"/>
</dbReference>
<sequence length="105" mass="12707">VSTTIYKETDFIKRFNKLVWNAHSEPEEFENKCLSLISKFKLEKRKWFSYMFRIHQWQIPAYFKSESINSFFNKFAHHSNNFVTLMLAFENAMQNEEILNVILTT</sequence>
<name>A0A124SDE7_CYNCS</name>
<organism evidence="1 2">
    <name type="scientific">Cynara cardunculus var. scolymus</name>
    <name type="common">Globe artichoke</name>
    <name type="synonym">Cynara scolymus</name>
    <dbReference type="NCBI Taxonomy" id="59895"/>
    <lineage>
        <taxon>Eukaryota</taxon>
        <taxon>Viridiplantae</taxon>
        <taxon>Streptophyta</taxon>
        <taxon>Embryophyta</taxon>
        <taxon>Tracheophyta</taxon>
        <taxon>Spermatophyta</taxon>
        <taxon>Magnoliopsida</taxon>
        <taxon>eudicotyledons</taxon>
        <taxon>Gunneridae</taxon>
        <taxon>Pentapetalae</taxon>
        <taxon>asterids</taxon>
        <taxon>campanulids</taxon>
        <taxon>Asterales</taxon>
        <taxon>Asteraceae</taxon>
        <taxon>Carduoideae</taxon>
        <taxon>Cardueae</taxon>
        <taxon>Carduinae</taxon>
        <taxon>Cynara</taxon>
    </lineage>
</organism>
<protein>
    <recommendedName>
        <fullName evidence="3">Protein FAR1-RELATED SEQUENCE</fullName>
    </recommendedName>
</protein>
<comment type="caution">
    <text evidence="1">The sequence shown here is derived from an EMBL/GenBank/DDBJ whole genome shotgun (WGS) entry which is preliminary data.</text>
</comment>
<dbReference type="PANTHER" id="PTHR47718:SF12">
    <property type="entry name" value="PROTEIN FAR1-RELATED SEQUENCE"/>
    <property type="match status" value="1"/>
</dbReference>